<dbReference type="GO" id="GO:0008237">
    <property type="term" value="F:metallopeptidase activity"/>
    <property type="evidence" value="ECO:0007669"/>
    <property type="project" value="UniProtKB-KW"/>
</dbReference>
<dbReference type="Pfam" id="PF05193">
    <property type="entry name" value="Peptidase_M16_C"/>
    <property type="match status" value="1"/>
</dbReference>
<dbReference type="GO" id="GO:0046872">
    <property type="term" value="F:metal ion binding"/>
    <property type="evidence" value="ECO:0007669"/>
    <property type="project" value="InterPro"/>
</dbReference>
<evidence type="ECO:0000256" key="5">
    <source>
        <dbReference type="ARBA" id="ARBA00023049"/>
    </source>
</evidence>
<feature type="domain" description="Peptidase M16 N-terminal" evidence="6">
    <location>
        <begin position="14"/>
        <end position="129"/>
    </location>
</feature>
<dbReference type="Gene3D" id="3.30.830.10">
    <property type="entry name" value="Metalloenzyme, LuxS/M16 peptidase-like"/>
    <property type="match status" value="2"/>
</dbReference>
<sequence>MIDFQSFTLDNGLRVYVHSDHSTPTAVLNILYNVGSRDEDPNKTGFAHLFEHLMFGGSQNVPSYDEPLQRVGGENNAFTSPDITNYYITVPSANLETAFWLESDRMLSLSFDPQVLEVQRKVVIEEFNQRYLNQPYGDVWLKLRPLAYTTHPYNWATIGKEISHIENATMEDVKAFFYKYYLPNNAVMVVAGDVTVEKARELSEKWFAPIPAGAPYHRNLPQEPVQTQKRSLTVSAKVPTSAIYKAYHACARTDADYHATDLLSDILGRGKSSRLYQKLVKELKVFTSVNAYVMGSIDAGLLLIDGKVANGISLEEAEKQIDSVVAEFLAQPLEAQELTKVKNQAESSLVFGEVELLNRAMSLAFFALLGNPDQINREAADIQAVSTDDIKRVAAQVLRPENCSVLYYQAEK</sequence>
<evidence type="ECO:0000256" key="4">
    <source>
        <dbReference type="ARBA" id="ARBA00022833"/>
    </source>
</evidence>
<keyword evidence="5" id="KW-0482">Metalloprotease</keyword>
<dbReference type="EMBL" id="FOLE01000008">
    <property type="protein sequence ID" value="SFC69223.1"/>
    <property type="molecule type" value="Genomic_DNA"/>
</dbReference>
<evidence type="ECO:0000259" key="6">
    <source>
        <dbReference type="Pfam" id="PF00675"/>
    </source>
</evidence>
<dbReference type="RefSeq" id="WP_091513976.1">
    <property type="nucleotide sequence ID" value="NZ_FOLE01000008.1"/>
</dbReference>
<dbReference type="InterPro" id="IPR007863">
    <property type="entry name" value="Peptidase_M16_C"/>
</dbReference>
<dbReference type="AlphaFoldDB" id="A0A1I1LFT2"/>
<dbReference type="OrthoDB" id="9811314at2"/>
<accession>A0A1I1LFT2</accession>
<evidence type="ECO:0000259" key="7">
    <source>
        <dbReference type="Pfam" id="PF05193"/>
    </source>
</evidence>
<dbReference type="SUPFAM" id="SSF63411">
    <property type="entry name" value="LuxS/MPP-like metallohydrolase"/>
    <property type="match status" value="2"/>
</dbReference>
<dbReference type="GO" id="GO:0006508">
    <property type="term" value="P:proteolysis"/>
    <property type="evidence" value="ECO:0007669"/>
    <property type="project" value="UniProtKB-KW"/>
</dbReference>
<evidence type="ECO:0000256" key="1">
    <source>
        <dbReference type="ARBA" id="ARBA00007261"/>
    </source>
</evidence>
<dbReference type="InterPro" id="IPR011249">
    <property type="entry name" value="Metalloenz_LuxS/M16"/>
</dbReference>
<reference evidence="8 9" key="1">
    <citation type="submission" date="2016-10" db="EMBL/GenBank/DDBJ databases">
        <authorList>
            <person name="de Groot N.N."/>
        </authorList>
    </citation>
    <scope>NUCLEOTIDE SEQUENCE [LARGE SCALE GENOMIC DNA]</scope>
    <source>
        <strain evidence="8 9">DSM 6793</strain>
    </source>
</reference>
<dbReference type="Pfam" id="PF00675">
    <property type="entry name" value="Peptidase_M16"/>
    <property type="match status" value="1"/>
</dbReference>
<evidence type="ECO:0000313" key="9">
    <source>
        <dbReference type="Proteomes" id="UP000199514"/>
    </source>
</evidence>
<dbReference type="InterPro" id="IPR011765">
    <property type="entry name" value="Pept_M16_N"/>
</dbReference>
<keyword evidence="3" id="KW-0378">Hydrolase</keyword>
<dbReference type="InterPro" id="IPR050626">
    <property type="entry name" value="Peptidase_M16"/>
</dbReference>
<evidence type="ECO:0000256" key="2">
    <source>
        <dbReference type="ARBA" id="ARBA00022670"/>
    </source>
</evidence>
<dbReference type="PANTHER" id="PTHR43690">
    <property type="entry name" value="NARDILYSIN"/>
    <property type="match status" value="1"/>
</dbReference>
<feature type="domain" description="Peptidase M16 C-terminal" evidence="7">
    <location>
        <begin position="168"/>
        <end position="344"/>
    </location>
</feature>
<keyword evidence="2 8" id="KW-0645">Protease</keyword>
<protein>
    <submittedName>
        <fullName evidence="8">Zinc protease</fullName>
    </submittedName>
</protein>
<dbReference type="STRING" id="927664.SAMN05421780_108109"/>
<gene>
    <name evidence="8" type="ORF">SAMN05421780_108109</name>
</gene>
<organism evidence="8 9">
    <name type="scientific">Flexibacter flexilis DSM 6793</name>
    <dbReference type="NCBI Taxonomy" id="927664"/>
    <lineage>
        <taxon>Bacteria</taxon>
        <taxon>Pseudomonadati</taxon>
        <taxon>Bacteroidota</taxon>
        <taxon>Cytophagia</taxon>
        <taxon>Cytophagales</taxon>
        <taxon>Flexibacteraceae</taxon>
        <taxon>Flexibacter</taxon>
    </lineage>
</organism>
<keyword evidence="9" id="KW-1185">Reference proteome</keyword>
<comment type="similarity">
    <text evidence="1">Belongs to the peptidase M16 family.</text>
</comment>
<proteinExistence type="inferred from homology"/>
<keyword evidence="4" id="KW-0862">Zinc</keyword>
<dbReference type="Proteomes" id="UP000199514">
    <property type="component" value="Unassembled WGS sequence"/>
</dbReference>
<dbReference type="PANTHER" id="PTHR43690:SF17">
    <property type="entry name" value="PROTEIN YHJJ"/>
    <property type="match status" value="1"/>
</dbReference>
<evidence type="ECO:0000313" key="8">
    <source>
        <dbReference type="EMBL" id="SFC69223.1"/>
    </source>
</evidence>
<name>A0A1I1LFT2_9BACT</name>
<evidence type="ECO:0000256" key="3">
    <source>
        <dbReference type="ARBA" id="ARBA00022801"/>
    </source>
</evidence>